<reference evidence="2" key="1">
    <citation type="journal article" date="2022" name="Nat. Commun.">
        <title>Chromosome evolution and the genetic basis of agronomically important traits in greater yam.</title>
        <authorList>
            <person name="Bredeson J.V."/>
            <person name="Lyons J.B."/>
            <person name="Oniyinde I.O."/>
            <person name="Okereke N.R."/>
            <person name="Kolade O."/>
            <person name="Nnabue I."/>
            <person name="Nwadili C.O."/>
            <person name="Hribova E."/>
            <person name="Parker M."/>
            <person name="Nwogha J."/>
            <person name="Shu S."/>
            <person name="Carlson J."/>
            <person name="Kariba R."/>
            <person name="Muthemba S."/>
            <person name="Knop K."/>
            <person name="Barton G.J."/>
            <person name="Sherwood A.V."/>
            <person name="Lopez-Montes A."/>
            <person name="Asiedu R."/>
            <person name="Jamnadass R."/>
            <person name="Muchugi A."/>
            <person name="Goodstein D."/>
            <person name="Egesi C.N."/>
            <person name="Featherston J."/>
            <person name="Asfaw A."/>
            <person name="Simpson G.G."/>
            <person name="Dolezel J."/>
            <person name="Hendre P.S."/>
            <person name="Van Deynze A."/>
            <person name="Kumar P.L."/>
            <person name="Obidiegwu J.E."/>
            <person name="Bhattacharjee R."/>
            <person name="Rokhsar D.S."/>
        </authorList>
    </citation>
    <scope>NUCLEOTIDE SEQUENCE [LARGE SCALE GENOMIC DNA]</scope>
    <source>
        <strain evidence="2">cv. TDa95/00328</strain>
    </source>
</reference>
<gene>
    <name evidence="1" type="ORF">IHE45_02G089700</name>
</gene>
<keyword evidence="2" id="KW-1185">Reference proteome</keyword>
<dbReference type="Proteomes" id="UP000827976">
    <property type="component" value="Chromosome 2"/>
</dbReference>
<protein>
    <submittedName>
        <fullName evidence="1">Non-specific serine/threonine protein kinase protein</fullName>
        <ecNumber evidence="1">2.7.11.1</ecNumber>
    </submittedName>
</protein>
<evidence type="ECO:0000313" key="1">
    <source>
        <dbReference type="EMBL" id="KAH7691038.1"/>
    </source>
</evidence>
<name>A0ACB7WRS8_DIOAL</name>
<proteinExistence type="predicted"/>
<dbReference type="EC" id="2.7.11.1" evidence="1"/>
<keyword evidence="1" id="KW-0808">Transferase</keyword>
<accession>A0ACB7WRS8</accession>
<comment type="caution">
    <text evidence="1">The sequence shown here is derived from an EMBL/GenBank/DDBJ whole genome shotgun (WGS) entry which is preliminary data.</text>
</comment>
<sequence>MPSLTYLSLSLNSFTLEFPSFILNCTNLTFIDLSLNNFSGPIPDKLATSLVKLQYLNLSSNSFQGLIPVSLAKLKLQDLRLGSNSLTGGIPSGLGQNGLLSSVSFSDNSFSGELPESLCNGFKLQFLTVNNNNFSGQLPACLRNCTGLTRVQLEHNHFTGDISEAFGVHPELIYLDINGSSLTGTLSTNWGQCTSLQLLRLDGNSISGEILKEFGNLANLQILSLASNLLTGNIPFELGNLSLLDNLNLANNMLSGKVPSQIGGLGKLTHLDLSGNNLSGDIPKELGNLPNLRLLDLSKNKMSGTIPYQLGNLVYLQELLDLSRNELSGSIPSDLAKLNKLQKLNVSHNNLSGQIPESLTSMSSLDIVDFSYNNLTGDIPTGKAFQIGSYKGNSGLCGNATGLLSCGSSNSDQEDSPSSTSSGNGSHKKHTILLITITIPLAGCSIILVTIIIACRGRQSSKVSETENYPSVWDIDLKFKFTDVIEAIENFNEAYCIGEGGFGVVYKTELPAGQVLGVKCLHFSDDSDIQQINLISLINETQILLEVRHRNIVKLHGSYIKKGVMYLVYDYVEGGSLGDVLYHVLGGLALDWATRVKIIHGVAHALAYLHNDCSPAIVHRDISINNVLLDENYEPKVSDFGTARLLTHDESSWTAVVGTYGYMAPELAYMAKFTDKCDVYSFGVVTLEVMMGMHPGELLSNLRSMSSSSEGNDLLLKDVLDNRLLPPTGQLAEQVVFIVKVALACAQTDPALRPATLSIAQELSTWKNSSLPEPLGTITIKNLFQASTSGELFK</sequence>
<keyword evidence="1" id="KW-0723">Serine/threonine-protein kinase</keyword>
<keyword evidence="1" id="KW-0418">Kinase</keyword>
<evidence type="ECO:0000313" key="2">
    <source>
        <dbReference type="Proteomes" id="UP000827976"/>
    </source>
</evidence>
<organism evidence="1 2">
    <name type="scientific">Dioscorea alata</name>
    <name type="common">Purple yam</name>
    <dbReference type="NCBI Taxonomy" id="55571"/>
    <lineage>
        <taxon>Eukaryota</taxon>
        <taxon>Viridiplantae</taxon>
        <taxon>Streptophyta</taxon>
        <taxon>Embryophyta</taxon>
        <taxon>Tracheophyta</taxon>
        <taxon>Spermatophyta</taxon>
        <taxon>Magnoliopsida</taxon>
        <taxon>Liliopsida</taxon>
        <taxon>Dioscoreales</taxon>
        <taxon>Dioscoreaceae</taxon>
        <taxon>Dioscorea</taxon>
    </lineage>
</organism>
<dbReference type="EMBL" id="CM037012">
    <property type="protein sequence ID" value="KAH7691038.1"/>
    <property type="molecule type" value="Genomic_DNA"/>
</dbReference>